<dbReference type="InterPro" id="IPR000073">
    <property type="entry name" value="AB_hydrolase_1"/>
</dbReference>
<evidence type="ECO:0000313" key="4">
    <source>
        <dbReference type="EMBL" id="MQL88414.1"/>
    </source>
</evidence>
<gene>
    <name evidence="4" type="ORF">Taro_020967</name>
</gene>
<evidence type="ECO:0000259" key="3">
    <source>
        <dbReference type="Pfam" id="PF00561"/>
    </source>
</evidence>
<evidence type="ECO:0000313" key="5">
    <source>
        <dbReference type="Proteomes" id="UP000652761"/>
    </source>
</evidence>
<dbReference type="PANTHER" id="PTHR42977:SF3">
    <property type="entry name" value="AB HYDROLASE-1 DOMAIN-CONTAINING PROTEIN"/>
    <property type="match status" value="1"/>
</dbReference>
<dbReference type="SUPFAM" id="SSF53474">
    <property type="entry name" value="alpha/beta-Hydrolases"/>
    <property type="match status" value="1"/>
</dbReference>
<dbReference type="Proteomes" id="UP000652761">
    <property type="component" value="Unassembled WGS sequence"/>
</dbReference>
<dbReference type="Gene3D" id="3.40.50.1820">
    <property type="entry name" value="alpha/beta hydrolase"/>
    <property type="match status" value="1"/>
</dbReference>
<dbReference type="EMBL" id="NMUH01001054">
    <property type="protein sequence ID" value="MQL88414.1"/>
    <property type="molecule type" value="Genomic_DNA"/>
</dbReference>
<sequence>LRDGRYACHARPRRPANCLGRTTPRRTRAAGPFLSRSISIERVPCGLSGILTGPADERRKAFVTLFAPSDGAARARETPSPSPRALPSSSPNHPQLRGPPSPRRCPAMAAMRVNAAVARSLPLSSLLAPSPSKIHLPGKRLERRKRKPRLGCRSGLDGEEEYLIDAPVSVGDGFSFSGVKAAVSFNQTSSSIYVFILNEVKAHPVRGSAKKATDPIFGLKLGAGSQSPVDLFRWFCVESGATTSPPVILVHGLPSQAYSFRKVLPVLAEDFHAIAFDWIGFGFSDKPQPKYGFDYTLDEYVSSLESLIAELDVSDLSLVVQGYFAPVVVKYASLHQEKLRNLILINPPLTEKHVKLPSTLSIFSNIFLGEIFSQDPLRASDKVLTSCGPYIMKEEDAMVYRRPYLTSGSSGFALNAISRAMNKELKTYIEAMRNILSSESWKVRTTICWGKRDRWLDFDGVEDFCSRFNHILVELPMVYVPHFLKWYVNSQDKQCYMDANA</sequence>
<dbReference type="AlphaFoldDB" id="A0A843V3Z6"/>
<keyword evidence="1" id="KW-0378">Hydrolase</keyword>
<dbReference type="InterPro" id="IPR051340">
    <property type="entry name" value="Haloalkane_dehalogenase"/>
</dbReference>
<comment type="caution">
    <text evidence="4">The sequence shown here is derived from an EMBL/GenBank/DDBJ whole genome shotgun (WGS) entry which is preliminary data.</text>
</comment>
<organism evidence="4 5">
    <name type="scientific">Colocasia esculenta</name>
    <name type="common">Wild taro</name>
    <name type="synonym">Arum esculentum</name>
    <dbReference type="NCBI Taxonomy" id="4460"/>
    <lineage>
        <taxon>Eukaryota</taxon>
        <taxon>Viridiplantae</taxon>
        <taxon>Streptophyta</taxon>
        <taxon>Embryophyta</taxon>
        <taxon>Tracheophyta</taxon>
        <taxon>Spermatophyta</taxon>
        <taxon>Magnoliopsida</taxon>
        <taxon>Liliopsida</taxon>
        <taxon>Araceae</taxon>
        <taxon>Aroideae</taxon>
        <taxon>Colocasieae</taxon>
        <taxon>Colocasia</taxon>
    </lineage>
</organism>
<feature type="domain" description="AB hydrolase-1" evidence="3">
    <location>
        <begin position="245"/>
        <end position="359"/>
    </location>
</feature>
<dbReference type="Pfam" id="PF00561">
    <property type="entry name" value="Abhydrolase_1"/>
    <property type="match status" value="1"/>
</dbReference>
<dbReference type="OrthoDB" id="6431331at2759"/>
<accession>A0A843V3Z6</accession>
<evidence type="ECO:0000256" key="2">
    <source>
        <dbReference type="SAM" id="MobiDB-lite"/>
    </source>
</evidence>
<dbReference type="PANTHER" id="PTHR42977">
    <property type="entry name" value="HYDROLASE-RELATED"/>
    <property type="match status" value="1"/>
</dbReference>
<dbReference type="PRINTS" id="PR00111">
    <property type="entry name" value="ABHYDROLASE"/>
</dbReference>
<feature type="region of interest" description="Disordered" evidence="2">
    <location>
        <begin position="71"/>
        <end position="105"/>
    </location>
</feature>
<proteinExistence type="predicted"/>
<feature type="non-terminal residue" evidence="4">
    <location>
        <position position="501"/>
    </location>
</feature>
<dbReference type="InterPro" id="IPR029058">
    <property type="entry name" value="AB_hydrolase_fold"/>
</dbReference>
<dbReference type="GO" id="GO:0004301">
    <property type="term" value="F:epoxide hydrolase activity"/>
    <property type="evidence" value="ECO:0007669"/>
    <property type="project" value="TreeGrafter"/>
</dbReference>
<evidence type="ECO:0000256" key="1">
    <source>
        <dbReference type="ARBA" id="ARBA00022801"/>
    </source>
</evidence>
<keyword evidence="5" id="KW-1185">Reference proteome</keyword>
<reference evidence="4" key="1">
    <citation type="submission" date="2017-07" db="EMBL/GenBank/DDBJ databases">
        <title>Taro Niue Genome Assembly and Annotation.</title>
        <authorList>
            <person name="Atibalentja N."/>
            <person name="Keating K."/>
            <person name="Fields C.J."/>
        </authorList>
    </citation>
    <scope>NUCLEOTIDE SEQUENCE</scope>
    <source>
        <strain evidence="4">Niue_2</strain>
        <tissue evidence="4">Leaf</tissue>
    </source>
</reference>
<protein>
    <recommendedName>
        <fullName evidence="3">AB hydrolase-1 domain-containing protein</fullName>
    </recommendedName>
</protein>
<name>A0A843V3Z6_COLES</name>